<evidence type="ECO:0000256" key="5">
    <source>
        <dbReference type="ARBA" id="ARBA00023180"/>
    </source>
</evidence>
<proteinExistence type="inferred from homology"/>
<reference evidence="7" key="1">
    <citation type="submission" date="2022-01" db="EMBL/GenBank/DDBJ databases">
        <title>Genome Sequence Resource for Two Populations of Ditylenchus destructor, the Migratory Endoparasitic Phytonematode.</title>
        <authorList>
            <person name="Zhang H."/>
            <person name="Lin R."/>
            <person name="Xie B."/>
        </authorList>
    </citation>
    <scope>NUCLEOTIDE SEQUENCE</scope>
    <source>
        <strain evidence="7">BazhouSP</strain>
    </source>
</reference>
<dbReference type="AlphaFoldDB" id="A0AAD4MR06"/>
<organism evidence="7 8">
    <name type="scientific">Ditylenchus destructor</name>
    <dbReference type="NCBI Taxonomy" id="166010"/>
    <lineage>
        <taxon>Eukaryota</taxon>
        <taxon>Metazoa</taxon>
        <taxon>Ecdysozoa</taxon>
        <taxon>Nematoda</taxon>
        <taxon>Chromadorea</taxon>
        <taxon>Rhabditida</taxon>
        <taxon>Tylenchina</taxon>
        <taxon>Tylenchomorpha</taxon>
        <taxon>Sphaerularioidea</taxon>
        <taxon>Anguinidae</taxon>
        <taxon>Anguininae</taxon>
        <taxon>Ditylenchus</taxon>
    </lineage>
</organism>
<dbReference type="InterPro" id="IPR008758">
    <property type="entry name" value="Peptidase_S28"/>
</dbReference>
<name>A0AAD4MR06_9BILA</name>
<dbReference type="PANTHER" id="PTHR11010:SF117">
    <property type="entry name" value="SERINE PROTEASE 16"/>
    <property type="match status" value="1"/>
</dbReference>
<dbReference type="InterPro" id="IPR029058">
    <property type="entry name" value="AB_hydrolase_fold"/>
</dbReference>
<evidence type="ECO:0000256" key="3">
    <source>
        <dbReference type="ARBA" id="ARBA00022729"/>
    </source>
</evidence>
<dbReference type="Pfam" id="PF05577">
    <property type="entry name" value="Peptidase_S28"/>
    <property type="match status" value="4"/>
</dbReference>
<keyword evidence="7" id="KW-0121">Carboxypeptidase</keyword>
<comment type="caution">
    <text evidence="7">The sequence shown here is derived from an EMBL/GenBank/DDBJ whole genome shotgun (WGS) entry which is preliminary data.</text>
</comment>
<dbReference type="GO" id="GO:0070008">
    <property type="term" value="F:serine-type exopeptidase activity"/>
    <property type="evidence" value="ECO:0007669"/>
    <property type="project" value="InterPro"/>
</dbReference>
<dbReference type="Proteomes" id="UP001201812">
    <property type="component" value="Unassembled WGS sequence"/>
</dbReference>
<dbReference type="Gene3D" id="1.20.120.980">
    <property type="entry name" value="Serine carboxypeptidase S28, SKS domain"/>
    <property type="match status" value="3"/>
</dbReference>
<dbReference type="PANTHER" id="PTHR11010">
    <property type="entry name" value="PROTEASE S28 PRO-X CARBOXYPEPTIDASE-RELATED"/>
    <property type="match status" value="1"/>
</dbReference>
<evidence type="ECO:0000256" key="6">
    <source>
        <dbReference type="SAM" id="MobiDB-lite"/>
    </source>
</evidence>
<dbReference type="Gene3D" id="3.40.50.1820">
    <property type="entry name" value="alpha/beta hydrolase"/>
    <property type="match status" value="4"/>
</dbReference>
<feature type="region of interest" description="Disordered" evidence="6">
    <location>
        <begin position="793"/>
        <end position="813"/>
    </location>
</feature>
<dbReference type="GO" id="GO:0006508">
    <property type="term" value="P:proteolysis"/>
    <property type="evidence" value="ECO:0007669"/>
    <property type="project" value="UniProtKB-KW"/>
</dbReference>
<dbReference type="SUPFAM" id="SSF53474">
    <property type="entry name" value="alpha/beta-Hydrolases"/>
    <property type="match status" value="2"/>
</dbReference>
<evidence type="ECO:0000256" key="1">
    <source>
        <dbReference type="ARBA" id="ARBA00011079"/>
    </source>
</evidence>
<accession>A0AAD4MR06</accession>
<evidence type="ECO:0000256" key="4">
    <source>
        <dbReference type="ARBA" id="ARBA00022801"/>
    </source>
</evidence>
<evidence type="ECO:0000313" key="7">
    <source>
        <dbReference type="EMBL" id="KAI1698357.1"/>
    </source>
</evidence>
<dbReference type="EMBL" id="JAKKPZ010000222">
    <property type="protein sequence ID" value="KAI1698357.1"/>
    <property type="molecule type" value="Genomic_DNA"/>
</dbReference>
<keyword evidence="2" id="KW-0645">Protease</keyword>
<dbReference type="GO" id="GO:0004180">
    <property type="term" value="F:carboxypeptidase activity"/>
    <property type="evidence" value="ECO:0007669"/>
    <property type="project" value="UniProtKB-KW"/>
</dbReference>
<evidence type="ECO:0000256" key="2">
    <source>
        <dbReference type="ARBA" id="ARBA00022670"/>
    </source>
</evidence>
<gene>
    <name evidence="7" type="ORF">DdX_17951</name>
</gene>
<keyword evidence="8" id="KW-1185">Reference proteome</keyword>
<dbReference type="InterPro" id="IPR042269">
    <property type="entry name" value="Ser_carbopepase_S28_SKS"/>
</dbReference>
<dbReference type="GO" id="GO:0008239">
    <property type="term" value="F:dipeptidyl-peptidase activity"/>
    <property type="evidence" value="ECO:0007669"/>
    <property type="project" value="TreeGrafter"/>
</dbReference>
<keyword evidence="3" id="KW-0732">Signal</keyword>
<keyword evidence="5" id="KW-0325">Glycoprotein</keyword>
<protein>
    <submittedName>
        <fullName evidence="7">Serine carboxypeptidase s28 domain-containing protein</fullName>
    </submittedName>
</protein>
<feature type="compositionally biased region" description="Acidic residues" evidence="6">
    <location>
        <begin position="798"/>
        <end position="813"/>
    </location>
</feature>
<keyword evidence="4" id="KW-0378">Hydrolase</keyword>
<sequence>MLVARFLSSVSSSLFRKTFRGKKSSLATVWCLEHRFYGSSQPFLANTRNNLGYLSSRQAVEDIKNFINAQSLATRNAKWVIVGGSYAGALALWVRQKYPSMSVGAVSSSPVVIPTTDFYSLSLRNELQYEEGVDRLNEHLKLKPPLDGYRSDYKSFQNLHHNIMKLFEIPVEYNKVNVGPFATKAGIDDVCKIMSNETVKDIDRVIQWAKYLYTAVYGHPDNFPGIPNRYEYLLADLRNISLADSNKAGTRSWFWQQCTEFGQFITTDNSQGLFSASVPNDYFIGLCSEVFYRSQTLFTATNLTNNVKETVNYFGATNVYKGKNAFIISAQSDPWISLAPNVTTDSSSAVYIVQGAGHNAFLQPPTSTDPVTLKLARTLVTNKVKSWLKNSNKANQVVKSDHQTNEEDINEHLEVNQFVGYNGEWPKIKSWEAVIVHDPVPGLELEDGASENEIPYSLKQVTTLTDVLRKYLTLNQAKNNTPGVEPRYLNTSYIIQDVDHFDPTNTLKFSQKYLTNDVHQRDKDAPRFLMLGGEDSINWKYVSGEAFAYYYWGDDFKAVLYALEHRYFGYSMPFSNISVNSLRWLTAEQAVADAAVFVNAINQKNNLTDPRWVVFGGSYAGNLAAIFRLRYPELSLGAIASSAPLQARTDFFEYMQAVEKDLKKYAPEGCPGAVRRYFAWIRKKMNTRVGRKEAKAAFCVLNNWDENYVDEKDVELLLTEKVFWIDRDHWYLEYLCRQVKRFDDEHGAEKADRARELYETMRNISTHLGIPDSLGVGRAMGHNAKFISADGGDGNYEGYDDDSGDKDSDEDSGSPEEECYCYWCEWVSYDQQIEALQDIYSRRTRGYYNKDRLWFWLTCTQWGFAISTNYGYNYFESSLPINHLLDICYDVFGPEFTRARVEGGVRHMNYLFGGQDNFNGTNVVFVNGSEDPWSALSVYKPLQPDTVTSIFIEGTSHCADMMREQRNDVKVLKDARKQIKRSLTKWLKRK</sequence>
<comment type="similarity">
    <text evidence="1">Belongs to the peptidase S28 family.</text>
</comment>
<evidence type="ECO:0000313" key="8">
    <source>
        <dbReference type="Proteomes" id="UP001201812"/>
    </source>
</evidence>